<name>A0ABD5M8B4_9EURY</name>
<evidence type="ECO:0000256" key="1">
    <source>
        <dbReference type="SAM" id="MobiDB-lite"/>
    </source>
</evidence>
<proteinExistence type="predicted"/>
<organism evidence="2 3">
    <name type="scientific">Halobellus rubicundus</name>
    <dbReference type="NCBI Taxonomy" id="2996466"/>
    <lineage>
        <taxon>Archaea</taxon>
        <taxon>Methanobacteriati</taxon>
        <taxon>Methanobacteriota</taxon>
        <taxon>Stenosarchaea group</taxon>
        <taxon>Halobacteria</taxon>
        <taxon>Halobacteriales</taxon>
        <taxon>Haloferacaceae</taxon>
        <taxon>Halobellus</taxon>
    </lineage>
</organism>
<feature type="compositionally biased region" description="Acidic residues" evidence="1">
    <location>
        <begin position="79"/>
        <end position="102"/>
    </location>
</feature>
<feature type="region of interest" description="Disordered" evidence="1">
    <location>
        <begin position="69"/>
        <end position="117"/>
    </location>
</feature>
<evidence type="ECO:0000313" key="3">
    <source>
        <dbReference type="Proteomes" id="UP001570511"/>
    </source>
</evidence>
<protein>
    <submittedName>
        <fullName evidence="2">Uncharacterized protein</fullName>
    </submittedName>
</protein>
<keyword evidence="3" id="KW-1185">Reference proteome</keyword>
<reference evidence="2 3" key="1">
    <citation type="submission" date="2024-08" db="EMBL/GenBank/DDBJ databases">
        <title>Halobellus sp. MBLA0158 whole genome sequence.</title>
        <authorList>
            <person name="Hwang C.Y."/>
            <person name="Cho E.-S."/>
            <person name="Seo M.-J."/>
        </authorList>
    </citation>
    <scope>NUCLEOTIDE SEQUENCE [LARGE SCALE GENOMIC DNA]</scope>
    <source>
        <strain evidence="2 3">MBLA0158</strain>
    </source>
</reference>
<gene>
    <name evidence="2" type="ORF">OS889_03855</name>
</gene>
<dbReference type="AlphaFoldDB" id="A0ABD5M8B4"/>
<evidence type="ECO:0000313" key="2">
    <source>
        <dbReference type="EMBL" id="MFA1610138.1"/>
    </source>
</evidence>
<dbReference type="RefSeq" id="WP_372387457.1">
    <property type="nucleotide sequence ID" value="NZ_JBGNYA010000001.1"/>
</dbReference>
<comment type="caution">
    <text evidence="2">The sequence shown here is derived from an EMBL/GenBank/DDBJ whole genome shotgun (WGS) entry which is preliminary data.</text>
</comment>
<accession>A0ABD5M8B4</accession>
<dbReference type="Proteomes" id="UP001570511">
    <property type="component" value="Unassembled WGS sequence"/>
</dbReference>
<sequence>MSDDQDEEVVDVEKRIDSSLSEIGRHLAASVEWDVYQPRRLAKRYFVKRYTDQYPDAFERNGRLDFVFVGDNPKPGLPPDEDDTEDEDGDTESDESNGDESEDKLTFSMSEAPDTDL</sequence>
<dbReference type="EMBL" id="JBGNYA010000001">
    <property type="protein sequence ID" value="MFA1610138.1"/>
    <property type="molecule type" value="Genomic_DNA"/>
</dbReference>